<evidence type="ECO:0000256" key="9">
    <source>
        <dbReference type="ARBA" id="ARBA00047944"/>
    </source>
</evidence>
<evidence type="ECO:0000313" key="13">
    <source>
        <dbReference type="EMBL" id="KYF64621.1"/>
    </source>
</evidence>
<dbReference type="PANTHER" id="PTHR30027">
    <property type="entry name" value="RIBOSOMAL RNA SMALL SUBUNIT METHYLTRANSFERASE E"/>
    <property type="match status" value="1"/>
</dbReference>
<dbReference type="EMBL" id="JEMA01000904">
    <property type="protein sequence ID" value="KYF64621.1"/>
    <property type="molecule type" value="Genomic_DNA"/>
</dbReference>
<dbReference type="RefSeq" id="WP_061611592.1">
    <property type="nucleotide sequence ID" value="NZ_JEMA01000904.1"/>
</dbReference>
<dbReference type="SUPFAM" id="SSF88697">
    <property type="entry name" value="PUA domain-like"/>
    <property type="match status" value="1"/>
</dbReference>
<dbReference type="InterPro" id="IPR029026">
    <property type="entry name" value="tRNA_m1G_MTases_N"/>
</dbReference>
<gene>
    <name evidence="13" type="ORF">BE15_38790</name>
</gene>
<dbReference type="InterPro" id="IPR015947">
    <property type="entry name" value="PUA-like_sf"/>
</dbReference>
<evidence type="ECO:0000313" key="14">
    <source>
        <dbReference type="Proteomes" id="UP000075260"/>
    </source>
</evidence>
<comment type="catalytic activity">
    <reaction evidence="9 10">
        <text>uridine(1498) in 16S rRNA + S-adenosyl-L-methionine = N(3)-methyluridine(1498) in 16S rRNA + S-adenosyl-L-homocysteine + H(+)</text>
        <dbReference type="Rhea" id="RHEA:42920"/>
        <dbReference type="Rhea" id="RHEA-COMP:10283"/>
        <dbReference type="Rhea" id="RHEA-COMP:10284"/>
        <dbReference type="ChEBI" id="CHEBI:15378"/>
        <dbReference type="ChEBI" id="CHEBI:57856"/>
        <dbReference type="ChEBI" id="CHEBI:59789"/>
        <dbReference type="ChEBI" id="CHEBI:65315"/>
        <dbReference type="ChEBI" id="CHEBI:74502"/>
        <dbReference type="EC" id="2.1.1.193"/>
    </reaction>
</comment>
<keyword evidence="7 10" id="KW-0949">S-adenosyl-L-methionine</keyword>
<keyword evidence="6 10" id="KW-0808">Transferase</keyword>
<comment type="subcellular location">
    <subcellularLocation>
        <location evidence="1 10">Cytoplasm</location>
    </subcellularLocation>
</comment>
<dbReference type="GO" id="GO:0005737">
    <property type="term" value="C:cytoplasm"/>
    <property type="evidence" value="ECO:0007669"/>
    <property type="project" value="UniProtKB-SubCell"/>
</dbReference>
<dbReference type="PIRSF" id="PIRSF015601">
    <property type="entry name" value="MTase_slr0722"/>
    <property type="match status" value="1"/>
</dbReference>
<evidence type="ECO:0000256" key="7">
    <source>
        <dbReference type="ARBA" id="ARBA00022691"/>
    </source>
</evidence>
<dbReference type="NCBIfam" id="TIGR00046">
    <property type="entry name" value="RsmE family RNA methyltransferase"/>
    <property type="match status" value="1"/>
</dbReference>
<feature type="domain" description="Ribosomal RNA small subunit methyltransferase E methyltransferase" evidence="11">
    <location>
        <begin position="81"/>
        <end position="243"/>
    </location>
</feature>
<dbReference type="SUPFAM" id="SSF75217">
    <property type="entry name" value="alpha/beta knot"/>
    <property type="match status" value="1"/>
</dbReference>
<evidence type="ECO:0000256" key="3">
    <source>
        <dbReference type="ARBA" id="ARBA00022490"/>
    </source>
</evidence>
<dbReference type="AlphaFoldDB" id="A0A150Q9I5"/>
<organism evidence="13 14">
    <name type="scientific">Sorangium cellulosum</name>
    <name type="common">Polyangium cellulosum</name>
    <dbReference type="NCBI Taxonomy" id="56"/>
    <lineage>
        <taxon>Bacteria</taxon>
        <taxon>Pseudomonadati</taxon>
        <taxon>Myxococcota</taxon>
        <taxon>Polyangia</taxon>
        <taxon>Polyangiales</taxon>
        <taxon>Polyangiaceae</taxon>
        <taxon>Sorangium</taxon>
    </lineage>
</organism>
<comment type="caution">
    <text evidence="13">The sequence shown here is derived from an EMBL/GenBank/DDBJ whole genome shotgun (WGS) entry which is preliminary data.</text>
</comment>
<dbReference type="GO" id="GO:0070475">
    <property type="term" value="P:rRNA base methylation"/>
    <property type="evidence" value="ECO:0007669"/>
    <property type="project" value="TreeGrafter"/>
</dbReference>
<dbReference type="CDD" id="cd18084">
    <property type="entry name" value="RsmE-like"/>
    <property type="match status" value="1"/>
</dbReference>
<dbReference type="OrthoDB" id="9815641at2"/>
<dbReference type="Pfam" id="PF04452">
    <property type="entry name" value="Methyltrans_RNA"/>
    <property type="match status" value="1"/>
</dbReference>
<dbReference type="Proteomes" id="UP000075260">
    <property type="component" value="Unassembled WGS sequence"/>
</dbReference>
<dbReference type="Pfam" id="PF20260">
    <property type="entry name" value="PUA_4"/>
    <property type="match status" value="1"/>
</dbReference>
<evidence type="ECO:0000256" key="1">
    <source>
        <dbReference type="ARBA" id="ARBA00004496"/>
    </source>
</evidence>
<feature type="domain" description="Ribosomal RNA small subunit methyltransferase E PUA-like" evidence="12">
    <location>
        <begin position="22"/>
        <end position="69"/>
    </location>
</feature>
<protein>
    <recommendedName>
        <fullName evidence="10">Ribosomal RNA small subunit methyltransferase E</fullName>
        <ecNumber evidence="10">2.1.1.193</ecNumber>
    </recommendedName>
</protein>
<dbReference type="EC" id="2.1.1.193" evidence="10"/>
<evidence type="ECO:0000256" key="2">
    <source>
        <dbReference type="ARBA" id="ARBA00005528"/>
    </source>
</evidence>
<dbReference type="InterPro" id="IPR046886">
    <property type="entry name" value="RsmE_MTase_dom"/>
</dbReference>
<comment type="function">
    <text evidence="8 10">Specifically methylates the N3 position of the uracil ring of uridine 1498 (m3U1498) in 16S rRNA. Acts on the fully assembled 30S ribosomal subunit.</text>
</comment>
<sequence>MSGPGLLRVPLGSIAAGVIALPPEAASYVVRVHRLREGDRFVVFDPELGVEADATLESIGRRSAEARIEAPRPAALRPGRRVTWIQAVGKGDKMDAVVRDATELGATRIIPAISARSVARPAEDRVQRWRRIAVEAARQCGRGDAPRVDAPMSLAAALAEARAAPSTGGGALGMCLDPYAETPLGARLAALTPGMEAAFAVGPEGGFTPEELGVCAALGFERARLGTLTLRTETVCAAALGALIAVSDARAG</sequence>
<keyword evidence="4 10" id="KW-0698">rRNA processing</keyword>
<dbReference type="InterPro" id="IPR029028">
    <property type="entry name" value="Alpha/beta_knot_MTases"/>
</dbReference>
<comment type="similarity">
    <text evidence="2 10">Belongs to the RNA methyltransferase RsmE family.</text>
</comment>
<evidence type="ECO:0000259" key="11">
    <source>
        <dbReference type="Pfam" id="PF04452"/>
    </source>
</evidence>
<evidence type="ECO:0000256" key="4">
    <source>
        <dbReference type="ARBA" id="ARBA00022552"/>
    </source>
</evidence>
<evidence type="ECO:0000259" key="12">
    <source>
        <dbReference type="Pfam" id="PF20260"/>
    </source>
</evidence>
<keyword evidence="5 10" id="KW-0489">Methyltransferase</keyword>
<dbReference type="Gene3D" id="3.40.1280.10">
    <property type="match status" value="1"/>
</dbReference>
<evidence type="ECO:0000256" key="6">
    <source>
        <dbReference type="ARBA" id="ARBA00022679"/>
    </source>
</evidence>
<name>A0A150Q9I5_SORCE</name>
<accession>A0A150Q9I5</accession>
<dbReference type="PANTHER" id="PTHR30027:SF3">
    <property type="entry name" value="16S RRNA (URACIL(1498)-N(3))-METHYLTRANSFERASE"/>
    <property type="match status" value="1"/>
</dbReference>
<dbReference type="GO" id="GO:0070042">
    <property type="term" value="F:rRNA (uridine-N3-)-methyltransferase activity"/>
    <property type="evidence" value="ECO:0007669"/>
    <property type="project" value="TreeGrafter"/>
</dbReference>
<keyword evidence="3 10" id="KW-0963">Cytoplasm</keyword>
<evidence type="ECO:0000256" key="8">
    <source>
        <dbReference type="ARBA" id="ARBA00025699"/>
    </source>
</evidence>
<proteinExistence type="inferred from homology"/>
<evidence type="ECO:0000256" key="5">
    <source>
        <dbReference type="ARBA" id="ARBA00022603"/>
    </source>
</evidence>
<dbReference type="InterPro" id="IPR006700">
    <property type="entry name" value="RsmE"/>
</dbReference>
<reference evidence="13 14" key="1">
    <citation type="submission" date="2014-02" db="EMBL/GenBank/DDBJ databases">
        <title>The small core and large imbalanced accessory genome model reveals a collaborative survival strategy of Sorangium cellulosum strains in nature.</title>
        <authorList>
            <person name="Han K."/>
            <person name="Peng R."/>
            <person name="Blom J."/>
            <person name="Li Y.-Z."/>
        </authorList>
    </citation>
    <scope>NUCLEOTIDE SEQUENCE [LARGE SCALE GENOMIC DNA]</scope>
    <source>
        <strain evidence="13 14">So0008-312</strain>
    </source>
</reference>
<evidence type="ECO:0000256" key="10">
    <source>
        <dbReference type="PIRNR" id="PIRNR015601"/>
    </source>
</evidence>
<dbReference type="InterPro" id="IPR046887">
    <property type="entry name" value="RsmE_PUA-like"/>
</dbReference>